<protein>
    <recommendedName>
        <fullName evidence="10">Fluoride-specific ion channel FluC</fullName>
    </recommendedName>
</protein>
<evidence type="ECO:0000256" key="7">
    <source>
        <dbReference type="ARBA" id="ARBA00035120"/>
    </source>
</evidence>
<evidence type="ECO:0000256" key="3">
    <source>
        <dbReference type="ARBA" id="ARBA00022692"/>
    </source>
</evidence>
<dbReference type="Pfam" id="PF02537">
    <property type="entry name" value="CRCB"/>
    <property type="match status" value="1"/>
</dbReference>
<reference evidence="11 12" key="1">
    <citation type="submission" date="2020-08" db="EMBL/GenBank/DDBJ databases">
        <title>Complete Genome Sequence of Effusibacillus dendaii Strain skT53, Isolated from Farmland soil.</title>
        <authorList>
            <person name="Konishi T."/>
            <person name="Kawasaki H."/>
        </authorList>
    </citation>
    <scope>NUCLEOTIDE SEQUENCE [LARGE SCALE GENOMIC DNA]</scope>
    <source>
        <strain evidence="12">skT53</strain>
    </source>
</reference>
<comment type="activity regulation">
    <text evidence="10">Na(+) is not transported, but it plays an essential structural role and its presence is essential for fluoride channel function.</text>
</comment>
<dbReference type="GO" id="GO:0062054">
    <property type="term" value="F:fluoride channel activity"/>
    <property type="evidence" value="ECO:0007669"/>
    <property type="project" value="UniProtKB-UniRule"/>
</dbReference>
<evidence type="ECO:0000256" key="4">
    <source>
        <dbReference type="ARBA" id="ARBA00022989"/>
    </source>
</evidence>
<keyword evidence="12" id="KW-1185">Reference proteome</keyword>
<evidence type="ECO:0000256" key="10">
    <source>
        <dbReference type="HAMAP-Rule" id="MF_00454"/>
    </source>
</evidence>
<proteinExistence type="inferred from homology"/>
<evidence type="ECO:0000256" key="2">
    <source>
        <dbReference type="ARBA" id="ARBA00022475"/>
    </source>
</evidence>
<evidence type="ECO:0000256" key="6">
    <source>
        <dbReference type="ARBA" id="ARBA00023303"/>
    </source>
</evidence>
<evidence type="ECO:0000313" key="11">
    <source>
        <dbReference type="EMBL" id="BCJ85504.1"/>
    </source>
</evidence>
<keyword evidence="5 10" id="KW-0472">Membrane</keyword>
<dbReference type="HAMAP" id="MF_00454">
    <property type="entry name" value="FluC"/>
    <property type="match status" value="1"/>
</dbReference>
<keyword evidence="10" id="KW-0813">Transport</keyword>
<keyword evidence="10" id="KW-0406">Ion transport</keyword>
<feature type="binding site" evidence="10">
    <location>
        <position position="77"/>
    </location>
    <ligand>
        <name>Na(+)</name>
        <dbReference type="ChEBI" id="CHEBI:29101"/>
        <note>structural</note>
    </ligand>
</feature>
<keyword evidence="4 10" id="KW-1133">Transmembrane helix</keyword>
<evidence type="ECO:0000256" key="1">
    <source>
        <dbReference type="ARBA" id="ARBA00004651"/>
    </source>
</evidence>
<dbReference type="PANTHER" id="PTHR28259">
    <property type="entry name" value="FLUORIDE EXPORT PROTEIN 1-RELATED"/>
    <property type="match status" value="1"/>
</dbReference>
<organism evidence="11 12">
    <name type="scientific">Effusibacillus dendaii</name>
    <dbReference type="NCBI Taxonomy" id="2743772"/>
    <lineage>
        <taxon>Bacteria</taxon>
        <taxon>Bacillati</taxon>
        <taxon>Bacillota</taxon>
        <taxon>Bacilli</taxon>
        <taxon>Bacillales</taxon>
        <taxon>Alicyclobacillaceae</taxon>
        <taxon>Effusibacillus</taxon>
    </lineage>
</organism>
<feature type="binding site" evidence="10">
    <location>
        <position position="74"/>
    </location>
    <ligand>
        <name>Na(+)</name>
        <dbReference type="ChEBI" id="CHEBI:29101"/>
        <note>structural</note>
    </ligand>
</feature>
<sequence>MPYLIVGVGGILGALLRYLLGLYVHFWWQSPFPLGTLLTNLIGCVALAWITTRLLKPGSFQTWIRLGFGTGLIGSFTTFSTFSLETVELLKRDLWGVALLYVLLSLWGGLLMAWVGCRIARSQLQKRAKEAESA</sequence>
<keyword evidence="2 10" id="KW-1003">Cell membrane</keyword>
<comment type="subcellular location">
    <subcellularLocation>
        <location evidence="1 10">Cell membrane</location>
        <topology evidence="1 10">Multi-pass membrane protein</topology>
    </subcellularLocation>
</comment>
<comment type="function">
    <text evidence="9 10">Fluoride-specific ion channel. Important for reducing fluoride concentration in the cell, thus reducing its toxicity.</text>
</comment>
<dbReference type="NCBIfam" id="TIGR00494">
    <property type="entry name" value="crcB"/>
    <property type="match status" value="1"/>
</dbReference>
<dbReference type="AlphaFoldDB" id="A0A7I8D5U3"/>
<dbReference type="PANTHER" id="PTHR28259:SF1">
    <property type="entry name" value="FLUORIDE EXPORT PROTEIN 1-RELATED"/>
    <property type="match status" value="1"/>
</dbReference>
<keyword evidence="6 10" id="KW-0407">Ion channel</keyword>
<name>A0A7I8D5U3_9BACL</name>
<dbReference type="Proteomes" id="UP000593802">
    <property type="component" value="Chromosome"/>
</dbReference>
<evidence type="ECO:0000256" key="8">
    <source>
        <dbReference type="ARBA" id="ARBA00035585"/>
    </source>
</evidence>
<gene>
    <name evidence="11" type="primary">crcB1</name>
    <name evidence="10" type="synonym">crcB</name>
    <name evidence="10" type="synonym">fluC</name>
    <name evidence="11" type="ORF">skT53_04890</name>
</gene>
<dbReference type="EMBL" id="AP023366">
    <property type="protein sequence ID" value="BCJ85504.1"/>
    <property type="molecule type" value="Genomic_DNA"/>
</dbReference>
<dbReference type="GO" id="GO:0005886">
    <property type="term" value="C:plasma membrane"/>
    <property type="evidence" value="ECO:0007669"/>
    <property type="project" value="UniProtKB-SubCell"/>
</dbReference>
<evidence type="ECO:0000256" key="5">
    <source>
        <dbReference type="ARBA" id="ARBA00023136"/>
    </source>
</evidence>
<keyword evidence="3 10" id="KW-0812">Transmembrane</keyword>
<dbReference type="GO" id="GO:0140114">
    <property type="term" value="P:cellular detoxification of fluoride"/>
    <property type="evidence" value="ECO:0007669"/>
    <property type="project" value="UniProtKB-UniRule"/>
</dbReference>
<comment type="similarity">
    <text evidence="7 10">Belongs to the fluoride channel Fluc/FEX (TC 1.A.43) family.</text>
</comment>
<feature type="transmembrane region" description="Helical" evidence="10">
    <location>
        <begin position="63"/>
        <end position="82"/>
    </location>
</feature>
<keyword evidence="10" id="KW-0915">Sodium</keyword>
<dbReference type="KEGG" id="eff:skT53_04890"/>
<evidence type="ECO:0000313" key="12">
    <source>
        <dbReference type="Proteomes" id="UP000593802"/>
    </source>
</evidence>
<dbReference type="GO" id="GO:0046872">
    <property type="term" value="F:metal ion binding"/>
    <property type="evidence" value="ECO:0007669"/>
    <property type="project" value="UniProtKB-KW"/>
</dbReference>
<evidence type="ECO:0000256" key="9">
    <source>
        <dbReference type="ARBA" id="ARBA00049940"/>
    </source>
</evidence>
<comment type="catalytic activity">
    <reaction evidence="8">
        <text>fluoride(in) = fluoride(out)</text>
        <dbReference type="Rhea" id="RHEA:76159"/>
        <dbReference type="ChEBI" id="CHEBI:17051"/>
    </reaction>
    <physiologicalReaction direction="left-to-right" evidence="8">
        <dbReference type="Rhea" id="RHEA:76160"/>
    </physiologicalReaction>
</comment>
<feature type="transmembrane region" description="Helical" evidence="10">
    <location>
        <begin position="31"/>
        <end position="51"/>
    </location>
</feature>
<dbReference type="InterPro" id="IPR003691">
    <property type="entry name" value="FluC"/>
</dbReference>
<keyword evidence="10" id="KW-0479">Metal-binding</keyword>
<accession>A0A7I8D5U3</accession>
<feature type="transmembrane region" description="Helical" evidence="10">
    <location>
        <begin position="94"/>
        <end position="117"/>
    </location>
</feature>